<dbReference type="Proteomes" id="UP001494902">
    <property type="component" value="Unassembled WGS sequence"/>
</dbReference>
<dbReference type="EMBL" id="JBEDNQ010000016">
    <property type="protein sequence ID" value="MEQ3554648.1"/>
    <property type="molecule type" value="Genomic_DNA"/>
</dbReference>
<dbReference type="RefSeq" id="WP_349301720.1">
    <property type="nucleotide sequence ID" value="NZ_JBEDNQ010000016.1"/>
</dbReference>
<name>A0ABV1KJL5_9PSEU</name>
<organism evidence="2 3">
    <name type="scientific">Pseudonocardia nematodicida</name>
    <dbReference type="NCBI Taxonomy" id="1206997"/>
    <lineage>
        <taxon>Bacteria</taxon>
        <taxon>Bacillati</taxon>
        <taxon>Actinomycetota</taxon>
        <taxon>Actinomycetes</taxon>
        <taxon>Pseudonocardiales</taxon>
        <taxon>Pseudonocardiaceae</taxon>
        <taxon>Pseudonocardia</taxon>
    </lineage>
</organism>
<evidence type="ECO:0000313" key="2">
    <source>
        <dbReference type="EMBL" id="MEQ3554648.1"/>
    </source>
</evidence>
<accession>A0ABV1KJL5</accession>
<gene>
    <name evidence="2" type="ORF">WIS52_29640</name>
</gene>
<protein>
    <submittedName>
        <fullName evidence="2">DUF1918 domain-containing protein</fullName>
    </submittedName>
</protein>
<proteinExistence type="predicted"/>
<keyword evidence="3" id="KW-1185">Reference proteome</keyword>
<reference evidence="2 3" key="1">
    <citation type="submission" date="2024-03" db="EMBL/GenBank/DDBJ databases">
        <title>Draft genome sequence of Pseudonocardia nematodicida JCM 31783.</title>
        <authorList>
            <person name="Butdee W."/>
            <person name="Duangmal K."/>
        </authorList>
    </citation>
    <scope>NUCLEOTIDE SEQUENCE [LARGE SCALE GENOMIC DNA]</scope>
    <source>
        <strain evidence="2 3">JCM 31783</strain>
    </source>
</reference>
<dbReference type="Pfam" id="PF08940">
    <property type="entry name" value="DUF1918"/>
    <property type="match status" value="1"/>
</dbReference>
<dbReference type="SUPFAM" id="SSF50118">
    <property type="entry name" value="Cell growth inhibitor/plasmid maintenance toxic component"/>
    <property type="match status" value="1"/>
</dbReference>
<dbReference type="InterPro" id="IPR015035">
    <property type="entry name" value="DUF1918"/>
</dbReference>
<dbReference type="Gene3D" id="2.30.30.440">
    <property type="entry name" value="Domain of unknown function DUF1918"/>
    <property type="match status" value="1"/>
</dbReference>
<comment type="caution">
    <text evidence="2">The sequence shown here is derived from an EMBL/GenBank/DDBJ whole genome shotgun (WGS) entry which is preliminary data.</text>
</comment>
<sequence>MYDTAAVGDRIVVEAAIVDHGRRHGEVLEVIAGATDEPRYRVRWDDRTETIFCPGPDARVERA</sequence>
<evidence type="ECO:0000259" key="1">
    <source>
        <dbReference type="Pfam" id="PF08940"/>
    </source>
</evidence>
<feature type="domain" description="DUF1918" evidence="1">
    <location>
        <begin position="5"/>
        <end position="60"/>
    </location>
</feature>
<evidence type="ECO:0000313" key="3">
    <source>
        <dbReference type="Proteomes" id="UP001494902"/>
    </source>
</evidence>